<feature type="transmembrane region" description="Helical" evidence="7">
    <location>
        <begin position="191"/>
        <end position="213"/>
    </location>
</feature>
<dbReference type="Proteomes" id="UP000063964">
    <property type="component" value="Chromosome"/>
</dbReference>
<feature type="region of interest" description="Disordered" evidence="6">
    <location>
        <begin position="1"/>
        <end position="23"/>
    </location>
</feature>
<evidence type="ECO:0000256" key="4">
    <source>
        <dbReference type="ARBA" id="ARBA00022989"/>
    </source>
</evidence>
<feature type="transmembrane region" description="Helical" evidence="7">
    <location>
        <begin position="312"/>
        <end position="333"/>
    </location>
</feature>
<dbReference type="STRING" id="888061.AXF15_08620"/>
<feature type="transmembrane region" description="Helical" evidence="7">
    <location>
        <begin position="424"/>
        <end position="451"/>
    </location>
</feature>
<feature type="transmembrane region" description="Helical" evidence="7">
    <location>
        <begin position="288"/>
        <end position="306"/>
    </location>
</feature>
<evidence type="ECO:0000256" key="7">
    <source>
        <dbReference type="SAM" id="Phobius"/>
    </source>
</evidence>
<feature type="transmembrane region" description="Helical" evidence="7">
    <location>
        <begin position="161"/>
        <end position="179"/>
    </location>
</feature>
<dbReference type="EMBL" id="CP014230">
    <property type="protein sequence ID" value="AMD93155.1"/>
    <property type="molecule type" value="Genomic_DNA"/>
</dbReference>
<proteinExistence type="predicted"/>
<gene>
    <name evidence="8" type="ORF">AXF15_08620</name>
</gene>
<keyword evidence="5 7" id="KW-0472">Membrane</keyword>
<keyword evidence="2" id="KW-1003">Cell membrane</keyword>
<feature type="transmembrane region" description="Helical" evidence="7">
    <location>
        <begin position="31"/>
        <end position="49"/>
    </location>
</feature>
<evidence type="ECO:0000256" key="2">
    <source>
        <dbReference type="ARBA" id="ARBA00022475"/>
    </source>
</evidence>
<feature type="compositionally biased region" description="Basic and acidic residues" evidence="6">
    <location>
        <begin position="1"/>
        <end position="20"/>
    </location>
</feature>
<keyword evidence="3 7" id="KW-0812">Transmembrane</keyword>
<reference evidence="9" key="1">
    <citation type="submission" date="2016-02" db="EMBL/GenBank/DDBJ databases">
        <authorList>
            <person name="Holder M.E."/>
            <person name="Ajami N.J."/>
            <person name="Petrosino J.F."/>
        </authorList>
    </citation>
    <scope>NUCLEOTIDE SEQUENCE [LARGE SCALE GENOMIC DNA]</scope>
    <source>
        <strain evidence="9">DSM 12838</strain>
    </source>
</reference>
<sequence>MSGQDVRDNSPDELIMHEEEPQGPTQSNKAMIIKLLVALALGIFIYVLPKPDNLPIEGHKLAAILVPVVFLWVSEAIPIGITALLATALMIMFKVTDSSSAWAPYANRAVMFVMMIIMFGVVLNEVGLAKRLLFWILRFAGTNVKKLSFFITISSTLLSSIFHDATITIIMLFAILPIFQSMGITPKKSNNLSKFFIILIPLAASAGGFGTLLGGGRCPLAVDITQKYILETTGVAVKIGFLKYMLIQFPLCLFTSVATWAVCYLIFRPSEKELPASVKIESMPKMGTAELGVTLIFIAAFVLWFMGDLTGWHVSVVAALALAGFCAPGWVSFKTICDKFPWESWIVFGSGVSLGAAMLKSGLGQFLAESLLPMLQGHNAFVTYYGMGFFGSFLSSMMSNSAAVALSLPITLPMANLMNMSAEAVGMLSPITTSFIMLVIGCPPTIIAYSTGYFSQIEFSKVAIPWCLTLLAIAVTGVLVYWPLIGFGG</sequence>
<feature type="transmembrane region" description="Helical" evidence="7">
    <location>
        <begin position="388"/>
        <end position="412"/>
    </location>
</feature>
<feature type="transmembrane region" description="Helical" evidence="7">
    <location>
        <begin position="105"/>
        <end position="123"/>
    </location>
</feature>
<keyword evidence="9" id="KW-1185">Reference proteome</keyword>
<evidence type="ECO:0000256" key="6">
    <source>
        <dbReference type="SAM" id="MobiDB-lite"/>
    </source>
</evidence>
<evidence type="ECO:0000313" key="8">
    <source>
        <dbReference type="EMBL" id="AMD93155.1"/>
    </source>
</evidence>
<protein>
    <submittedName>
        <fullName evidence="8">Sodium/sulfate symporter</fullName>
    </submittedName>
</protein>
<accession>A0A109W670</accession>
<dbReference type="PANTHER" id="PTHR10283">
    <property type="entry name" value="SOLUTE CARRIER FAMILY 13 MEMBER"/>
    <property type="match status" value="1"/>
</dbReference>
<feature type="transmembrane region" description="Helical" evidence="7">
    <location>
        <begin position="61"/>
        <end position="93"/>
    </location>
</feature>
<feature type="transmembrane region" description="Helical" evidence="7">
    <location>
        <begin position="345"/>
        <end position="368"/>
    </location>
</feature>
<dbReference type="InterPro" id="IPR001898">
    <property type="entry name" value="SLC13A/DASS"/>
</dbReference>
<organism evidence="8 9">
    <name type="scientific">Desulfomicrobium orale DSM 12838</name>
    <dbReference type="NCBI Taxonomy" id="888061"/>
    <lineage>
        <taxon>Bacteria</taxon>
        <taxon>Pseudomonadati</taxon>
        <taxon>Thermodesulfobacteriota</taxon>
        <taxon>Desulfovibrionia</taxon>
        <taxon>Desulfovibrionales</taxon>
        <taxon>Desulfomicrobiaceae</taxon>
        <taxon>Desulfomicrobium</taxon>
    </lineage>
</organism>
<dbReference type="Pfam" id="PF00939">
    <property type="entry name" value="Na_sulph_symp"/>
    <property type="match status" value="1"/>
</dbReference>
<dbReference type="OrthoDB" id="5460483at2"/>
<dbReference type="KEGG" id="doa:AXF15_08620"/>
<comment type="subcellular location">
    <subcellularLocation>
        <location evidence="1">Cell membrane</location>
        <topology evidence="1">Multi-pass membrane protein</topology>
    </subcellularLocation>
</comment>
<feature type="transmembrane region" description="Helical" evidence="7">
    <location>
        <begin position="463"/>
        <end position="484"/>
    </location>
</feature>
<keyword evidence="4 7" id="KW-1133">Transmembrane helix</keyword>
<dbReference type="GO" id="GO:0015105">
    <property type="term" value="F:arsenite transmembrane transporter activity"/>
    <property type="evidence" value="ECO:0007669"/>
    <property type="project" value="InterPro"/>
</dbReference>
<dbReference type="RefSeq" id="WP_066606092.1">
    <property type="nucleotide sequence ID" value="NZ_CP014230.1"/>
</dbReference>
<evidence type="ECO:0000313" key="9">
    <source>
        <dbReference type="Proteomes" id="UP000063964"/>
    </source>
</evidence>
<dbReference type="AlphaFoldDB" id="A0A109W670"/>
<evidence type="ECO:0000256" key="5">
    <source>
        <dbReference type="ARBA" id="ARBA00023136"/>
    </source>
</evidence>
<dbReference type="InterPro" id="IPR000802">
    <property type="entry name" value="Arsenical_pump_ArsB"/>
</dbReference>
<evidence type="ECO:0000256" key="3">
    <source>
        <dbReference type="ARBA" id="ARBA00022692"/>
    </source>
</evidence>
<dbReference type="PRINTS" id="PR00758">
    <property type="entry name" value="ARSENICPUMP"/>
</dbReference>
<evidence type="ECO:0000256" key="1">
    <source>
        <dbReference type="ARBA" id="ARBA00004651"/>
    </source>
</evidence>
<dbReference type="GO" id="GO:0005886">
    <property type="term" value="C:plasma membrane"/>
    <property type="evidence" value="ECO:0007669"/>
    <property type="project" value="UniProtKB-SubCell"/>
</dbReference>
<name>A0A109W670_9BACT</name>
<feature type="transmembrane region" description="Helical" evidence="7">
    <location>
        <begin position="247"/>
        <end position="267"/>
    </location>
</feature>